<accession>A0A0G3M6X2</accession>
<dbReference type="OrthoDB" id="1269077at2"/>
<dbReference type="Proteomes" id="UP000501570">
    <property type="component" value="Chromosome"/>
</dbReference>
<dbReference type="KEGG" id="cgn:OK18_14975"/>
<dbReference type="EMBL" id="CP009928">
    <property type="protein sequence ID" value="AKK73733.1"/>
    <property type="molecule type" value="Genomic_DNA"/>
</dbReference>
<dbReference type="PATRIC" id="fig|1324352.5.peg.3119"/>
<keyword evidence="4" id="KW-1185">Reference proteome</keyword>
<dbReference type="EMBL" id="CP050995">
    <property type="protein sequence ID" value="QIY90428.1"/>
    <property type="molecule type" value="Genomic_DNA"/>
</dbReference>
<evidence type="ECO:0000313" key="4">
    <source>
        <dbReference type="Proteomes" id="UP000501570"/>
    </source>
</evidence>
<proteinExistence type="predicted"/>
<dbReference type="Proteomes" id="UP000035213">
    <property type="component" value="Chromosome"/>
</dbReference>
<evidence type="ECO:0000313" key="3">
    <source>
        <dbReference type="Proteomes" id="UP000035213"/>
    </source>
</evidence>
<name>A0A0G3M6X2_CHRGL</name>
<dbReference type="RefSeq" id="WP_053328501.1">
    <property type="nucleotide sequence ID" value="NZ_CP009928.1"/>
</dbReference>
<organism evidence="1 3">
    <name type="scientific">Chryseobacterium gallinarum</name>
    <dbReference type="NCBI Taxonomy" id="1324352"/>
    <lineage>
        <taxon>Bacteria</taxon>
        <taxon>Pseudomonadati</taxon>
        <taxon>Bacteroidota</taxon>
        <taxon>Flavobacteriia</taxon>
        <taxon>Flavobacteriales</taxon>
        <taxon>Weeksellaceae</taxon>
        <taxon>Chryseobacterium group</taxon>
        <taxon>Chryseobacterium</taxon>
    </lineage>
</organism>
<evidence type="ECO:0000313" key="2">
    <source>
        <dbReference type="EMBL" id="QIY90428.1"/>
    </source>
</evidence>
<gene>
    <name evidence="2" type="ORF">FOB44_07035</name>
    <name evidence="1" type="ORF">OK18_14975</name>
</gene>
<reference evidence="1 3" key="1">
    <citation type="submission" date="2014-11" db="EMBL/GenBank/DDBJ databases">
        <authorList>
            <person name="Park G.-S."/>
            <person name="Hong S.-J."/>
            <person name="Jung B.K."/>
            <person name="Khan A.R."/>
            <person name="Kwak Y."/>
            <person name="Shin J.-H."/>
        </authorList>
    </citation>
    <scope>NUCLEOTIDE SEQUENCE [LARGE SCALE GENOMIC DNA]</scope>
    <source>
        <strain evidence="1 3">DSM 27622</strain>
    </source>
</reference>
<protein>
    <recommendedName>
        <fullName evidence="5">Bacteriocin</fullName>
    </recommendedName>
</protein>
<evidence type="ECO:0000313" key="1">
    <source>
        <dbReference type="EMBL" id="AKK73733.1"/>
    </source>
</evidence>
<dbReference type="AlphaFoldDB" id="A0A0G3M6X2"/>
<evidence type="ECO:0008006" key="5">
    <source>
        <dbReference type="Google" id="ProtNLM"/>
    </source>
</evidence>
<reference evidence="2 4" key="2">
    <citation type="submission" date="2019-09" db="EMBL/GenBank/DDBJ databases">
        <title>FDA dAtabase for Regulatory Grade micrObial Sequences (FDA-ARGOS): Supporting development and validation of Infectious Disease Dx tests.</title>
        <authorList>
            <person name="Sciortino C."/>
            <person name="Tallon L."/>
            <person name="Sadzewicz L."/>
            <person name="Vavikolanu K."/>
            <person name="Mehta A."/>
            <person name="Aluvathingal J."/>
            <person name="Nadendla S."/>
            <person name="Nandy P."/>
            <person name="Geyer C."/>
            <person name="Yan Y."/>
            <person name="Sichtig H."/>
        </authorList>
    </citation>
    <scope>NUCLEOTIDE SEQUENCE [LARGE SCALE GENOMIC DNA]</scope>
    <source>
        <strain evidence="2 4">FDAARGOS_636</strain>
    </source>
</reference>
<sequence length="60" mass="6275">MKKDFLKTKNLDRSTLKQINGGILIPACTILCGPGGGVISTKPGVGDACNSDRSVCCICY</sequence>